<gene>
    <name evidence="1" type="ORF">HHK36_017857</name>
</gene>
<dbReference type="PANTHER" id="PTHR31871">
    <property type="entry name" value="OS02G0137100 PROTEIN"/>
    <property type="match status" value="1"/>
</dbReference>
<dbReference type="OrthoDB" id="1620396at2759"/>
<dbReference type="PANTHER" id="PTHR31871:SF1">
    <property type="entry name" value="HISTIDINE-TRNA LIGASE"/>
    <property type="match status" value="1"/>
</dbReference>
<dbReference type="AlphaFoldDB" id="A0A835DCZ3"/>
<organism evidence="1 2">
    <name type="scientific">Tetracentron sinense</name>
    <name type="common">Spur-leaf</name>
    <dbReference type="NCBI Taxonomy" id="13715"/>
    <lineage>
        <taxon>Eukaryota</taxon>
        <taxon>Viridiplantae</taxon>
        <taxon>Streptophyta</taxon>
        <taxon>Embryophyta</taxon>
        <taxon>Tracheophyta</taxon>
        <taxon>Spermatophyta</taxon>
        <taxon>Magnoliopsida</taxon>
        <taxon>Trochodendrales</taxon>
        <taxon>Trochodendraceae</taxon>
        <taxon>Tetracentron</taxon>
    </lineage>
</organism>
<dbReference type="NCBIfam" id="TIGR01589">
    <property type="entry name" value="A_thal_3526"/>
    <property type="match status" value="1"/>
</dbReference>
<evidence type="ECO:0000313" key="2">
    <source>
        <dbReference type="Proteomes" id="UP000655225"/>
    </source>
</evidence>
<name>A0A835DCZ3_TETSI</name>
<dbReference type="EMBL" id="JABCRI010000012">
    <property type="protein sequence ID" value="KAF8396242.1"/>
    <property type="molecule type" value="Genomic_DNA"/>
</dbReference>
<dbReference type="InterPro" id="IPR006476">
    <property type="entry name" value="CHP01589_pln"/>
</dbReference>
<keyword evidence="2" id="KW-1185">Reference proteome</keyword>
<comment type="caution">
    <text evidence="1">The sequence shown here is derived from an EMBL/GenBank/DDBJ whole genome shotgun (WGS) entry which is preliminary data.</text>
</comment>
<evidence type="ECO:0000313" key="1">
    <source>
        <dbReference type="EMBL" id="KAF8396242.1"/>
    </source>
</evidence>
<accession>A0A835DCZ3</accession>
<dbReference type="Pfam" id="PF09713">
    <property type="entry name" value="A_thal_3526"/>
    <property type="match status" value="1"/>
</dbReference>
<proteinExistence type="predicted"/>
<reference evidence="1 2" key="1">
    <citation type="submission" date="2020-04" db="EMBL/GenBank/DDBJ databases">
        <title>Plant Genome Project.</title>
        <authorList>
            <person name="Zhang R.-G."/>
        </authorList>
    </citation>
    <scope>NUCLEOTIDE SEQUENCE [LARGE SCALE GENOMIC DNA]</scope>
    <source>
        <strain evidence="1">YNK0</strain>
        <tissue evidence="1">Leaf</tissue>
    </source>
</reference>
<sequence length="482" mass="54444">MSSGEVRRVSCEDIQLVQNLIEQCLQLYMNKKEVVQTVLVQAKMDPVFTELVWQKLEEQNPEFFKAYHLRLMVRHHIMIFNNLLEKQVELLHTIYPDGVASVPNSNGSRTSSCSRLEDRFRGLENRLKDCKEAEDLRFYNKPSNKMRMRIWSNGKISLCQGEDAGSIPKPVNASSSRERITSRRAVLGFAYYESRIARRGHAARVYAFFLNIKFTNYSDKVKPHSCAPNTYTVSMLRREGAVGQRGSRQHIRPLIGYRPHPVSTGSVPGTHQTSVCYAPEHKPPPSRPESMHHQIGPSVPNTLINGLQNMHTADDISSHTRRMDVPPGMPSTQNSQMGMTQGMNGILIKSEAGYSSNSSFTFGVDGEVLEIHPETGDASVAQPLNDPLLDTDTSSFGFLRQNPRNFSLSELTTGISHDILESYYGSPYLATDLDNFPDYPANVECAGILITVQQKCLYIAFEMERLQNFNLFGVNDWFVNFH</sequence>
<dbReference type="Proteomes" id="UP000655225">
    <property type="component" value="Unassembled WGS sequence"/>
</dbReference>
<protein>
    <submittedName>
        <fullName evidence="1">Uncharacterized protein</fullName>
    </submittedName>
</protein>